<dbReference type="PANTHER" id="PTHR43611">
    <property type="entry name" value="ALPHA-D-GLUCOSE 1-PHOSPHATE PHOSPHATASE"/>
    <property type="match status" value="1"/>
</dbReference>
<gene>
    <name evidence="1" type="ORF">H6P80_00620</name>
</gene>
<evidence type="ECO:0000313" key="1">
    <source>
        <dbReference type="EMBL" id="MBC2776110.1"/>
    </source>
</evidence>
<comment type="caution">
    <text evidence="1">The sequence shown here is derived from an EMBL/GenBank/DDBJ whole genome shotgun (WGS) entry which is preliminary data.</text>
</comment>
<reference evidence="1 2" key="1">
    <citation type="submission" date="2020-08" db="EMBL/GenBank/DDBJ databases">
        <title>Draft genome sequence of Parasphingopyxis sp. GrpM-11.</title>
        <authorList>
            <person name="Oh J."/>
            <person name="Roh D.-H."/>
        </authorList>
    </citation>
    <scope>NUCLEOTIDE SEQUENCE [LARGE SCALE GENOMIC DNA]</scope>
    <source>
        <strain evidence="1 2">GrpM-11</strain>
    </source>
</reference>
<dbReference type="Gene3D" id="3.40.50.1000">
    <property type="entry name" value="HAD superfamily/HAD-like"/>
    <property type="match status" value="1"/>
</dbReference>
<sequence length="202" mass="22926">MAARAVVFDVGNVLYRWDPRFLFEKLIEDEDERDWVLENVVTFDWHAQHDAGRPLAAMVEERSAEFPHHAPLIEAYVDRWMETIPGPVPGVHALVGRLAERDVPLYAITNFGTEFWALFRPTAPVIDHFRDIVISGEEKLLKPDPAIYRLALKRFGLAPGEGLFIDDREENIRAAEAEGFAGHHFQDAARLEAALADWGVLD</sequence>
<name>A0A842HVY8_9SPHN</name>
<evidence type="ECO:0000313" key="2">
    <source>
        <dbReference type="Proteomes" id="UP000564378"/>
    </source>
</evidence>
<dbReference type="PRINTS" id="PR00413">
    <property type="entry name" value="HADHALOGNASE"/>
</dbReference>
<dbReference type="InterPro" id="IPR036412">
    <property type="entry name" value="HAD-like_sf"/>
</dbReference>
<proteinExistence type="predicted"/>
<dbReference type="EMBL" id="JACJVJ010000001">
    <property type="protein sequence ID" value="MBC2776110.1"/>
    <property type="molecule type" value="Genomic_DNA"/>
</dbReference>
<dbReference type="SFLD" id="SFLDS00003">
    <property type="entry name" value="Haloacid_Dehalogenase"/>
    <property type="match status" value="1"/>
</dbReference>
<organism evidence="1 2">
    <name type="scientific">Parasphingopyxis marina</name>
    <dbReference type="NCBI Taxonomy" id="2761622"/>
    <lineage>
        <taxon>Bacteria</taxon>
        <taxon>Pseudomonadati</taxon>
        <taxon>Pseudomonadota</taxon>
        <taxon>Alphaproteobacteria</taxon>
        <taxon>Sphingomonadales</taxon>
        <taxon>Sphingomonadaceae</taxon>
        <taxon>Parasphingopyxis</taxon>
    </lineage>
</organism>
<dbReference type="RefSeq" id="WP_185799426.1">
    <property type="nucleotide sequence ID" value="NZ_JACJVJ010000001.1"/>
</dbReference>
<keyword evidence="2" id="KW-1185">Reference proteome</keyword>
<accession>A0A842HVY8</accession>
<dbReference type="Proteomes" id="UP000564378">
    <property type="component" value="Unassembled WGS sequence"/>
</dbReference>
<dbReference type="CDD" id="cd02603">
    <property type="entry name" value="HAD_sEH-N_like"/>
    <property type="match status" value="1"/>
</dbReference>
<dbReference type="PANTHER" id="PTHR43611:SF3">
    <property type="entry name" value="FLAVIN MONONUCLEOTIDE HYDROLASE 1, CHLOROPLATIC"/>
    <property type="match status" value="1"/>
</dbReference>
<dbReference type="InterPro" id="IPR006439">
    <property type="entry name" value="HAD-SF_hydro_IA"/>
</dbReference>
<dbReference type="Pfam" id="PF00702">
    <property type="entry name" value="Hydrolase"/>
    <property type="match status" value="1"/>
</dbReference>
<dbReference type="SFLD" id="SFLDG01129">
    <property type="entry name" value="C1.5:_HAD__Beta-PGM__Phosphata"/>
    <property type="match status" value="1"/>
</dbReference>
<protein>
    <submittedName>
        <fullName evidence="1">HAD family phosphatase</fullName>
    </submittedName>
</protein>
<dbReference type="SUPFAM" id="SSF56784">
    <property type="entry name" value="HAD-like"/>
    <property type="match status" value="1"/>
</dbReference>
<dbReference type="NCBIfam" id="TIGR01509">
    <property type="entry name" value="HAD-SF-IA-v3"/>
    <property type="match status" value="1"/>
</dbReference>
<dbReference type="InterPro" id="IPR023214">
    <property type="entry name" value="HAD_sf"/>
</dbReference>
<dbReference type="AlphaFoldDB" id="A0A842HVY8"/>